<name>A0A2R2ZJH5_CLODI</name>
<evidence type="ECO:0000259" key="1">
    <source>
        <dbReference type="Pfam" id="PF20612"/>
    </source>
</evidence>
<gene>
    <name evidence="2" type="ORF">ProphageCTn5LIBA2945_00004</name>
</gene>
<accession>A0A2R2ZJH5</accession>
<proteinExistence type="predicted"/>
<dbReference type="GeneID" id="78175593"/>
<protein>
    <recommendedName>
        <fullName evidence="1">SHOCT-like domain-containing protein</fullName>
    </recommendedName>
</protein>
<dbReference type="InterPro" id="IPR046749">
    <property type="entry name" value="SHOCT_2"/>
</dbReference>
<sequence length="58" mass="6510">MSEDKFRSEMSYLAALSIAKNLREKGLLSEEEYAVIDTNLRAEFSPSLGTLLSENDLI</sequence>
<evidence type="ECO:0000313" key="2">
    <source>
        <dbReference type="EMBL" id="AUV57930.1"/>
    </source>
</evidence>
<dbReference type="AlphaFoldDB" id="A0A2R2ZJH5"/>
<feature type="domain" description="SHOCT-like" evidence="1">
    <location>
        <begin position="1"/>
        <end position="52"/>
    </location>
</feature>
<dbReference type="EMBL" id="MF547665">
    <property type="protein sequence ID" value="AUV57930.1"/>
    <property type="molecule type" value="Genomic_DNA"/>
</dbReference>
<organism evidence="2">
    <name type="scientific">Clostridioides difficile</name>
    <name type="common">Peptoclostridium difficile</name>
    <dbReference type="NCBI Taxonomy" id="1496"/>
    <lineage>
        <taxon>Bacteria</taxon>
        <taxon>Bacillati</taxon>
        <taxon>Bacillota</taxon>
        <taxon>Clostridia</taxon>
        <taxon>Peptostreptococcales</taxon>
        <taxon>Peptostreptococcaceae</taxon>
        <taxon>Clostridioides</taxon>
    </lineage>
</organism>
<dbReference type="RefSeq" id="WP_002349498.1">
    <property type="nucleotide sequence ID" value="NZ_CAACZG010000008.1"/>
</dbReference>
<reference evidence="2" key="1">
    <citation type="journal article" date="2018" name="Genome Biol. Evol.">
        <title>Two Groups of Cocirculating, Epidemic Clostridiodes difficile Strains Microdiversify through Different Mechanisms.</title>
        <authorList>
            <person name="Murillo T."/>
            <person name="Ramirez-Vargas G."/>
            <person name="Riedel T."/>
            <person name="Overmann J."/>
            <person name="Andersen J.M."/>
            <person name="Guzman-Verri C."/>
            <person name="Chaves-Olarte E."/>
            <person name="Rodriguez C."/>
        </authorList>
    </citation>
    <scope>NUCLEOTIDE SEQUENCE</scope>
    <source>
        <strain evidence="2">LIBA-2945</strain>
    </source>
</reference>
<dbReference type="Pfam" id="PF20612">
    <property type="entry name" value="SHOCT_2"/>
    <property type="match status" value="1"/>
</dbReference>